<accession>A0A8C0RPQ9</accession>
<sequence>MMKSSRVLLVILWLQLTRGTGAQSVTQPDAYVTVSEEAPLELRCSYSSSIQPYLYWFVQYPNQGPQLLLQYTLKGALVKGIKGFEAEFKRNETSFHLRKPSAHGSDTAKYFCALSDTVPETEGRAAHKPPETVGLFVTQESFPRSFSVKANRAGKAGLWGVLAT</sequence>
<dbReference type="InterPro" id="IPR013106">
    <property type="entry name" value="Ig_V-set"/>
</dbReference>
<dbReference type="Pfam" id="PF07686">
    <property type="entry name" value="V-set"/>
    <property type="match status" value="1"/>
</dbReference>
<dbReference type="Proteomes" id="UP000694429">
    <property type="component" value="Chromosome 8"/>
</dbReference>
<evidence type="ECO:0000313" key="9">
    <source>
        <dbReference type="Proteomes" id="UP000002254"/>
    </source>
</evidence>
<feature type="chain" id="PRO_5044673129" description="Immunoglobulin V-set domain-containing protein" evidence="5">
    <location>
        <begin position="23"/>
        <end position="164"/>
    </location>
</feature>
<keyword evidence="4" id="KW-0393">Immunoglobulin domain</keyword>
<evidence type="ECO:0000313" key="10">
    <source>
        <dbReference type="Proteomes" id="UP000694429"/>
    </source>
</evidence>
<dbReference type="InterPro" id="IPR013783">
    <property type="entry name" value="Ig-like_fold"/>
</dbReference>
<evidence type="ECO:0000256" key="1">
    <source>
        <dbReference type="ARBA" id="ARBA00022729"/>
    </source>
</evidence>
<evidence type="ECO:0000313" key="7">
    <source>
        <dbReference type="Ensembl" id="ENSCAFP00000016337.3"/>
    </source>
</evidence>
<protein>
    <recommendedName>
        <fullName evidence="6">Immunoglobulin V-set domain-containing protein</fullName>
    </recommendedName>
</protein>
<reference evidence="7 9" key="1">
    <citation type="journal article" date="2005" name="Nature">
        <title>Genome sequence, comparative analysis and haplotype structure of the domestic dog.</title>
        <authorList>
            <consortium name="Broad Sequencing Platform"/>
            <person name="Lindblad-Toh K."/>
            <person name="Wade C.M."/>
            <person name="Mikkelsen T.S."/>
            <person name="Karlsson E.K."/>
            <person name="Jaffe D.B."/>
            <person name="Kamal M."/>
            <person name="Clamp M."/>
            <person name="Chang J.L."/>
            <person name="Kulbokas E.J. III"/>
            <person name="Zody M.C."/>
            <person name="Mauceli E."/>
            <person name="Xie X."/>
            <person name="Breen M."/>
            <person name="Wayne R.K."/>
            <person name="Ostrander E.A."/>
            <person name="Ponting C.P."/>
            <person name="Galibert F."/>
            <person name="Smith D.R."/>
            <person name="DeJong P.J."/>
            <person name="Kirkness E."/>
            <person name="Alvarez P."/>
            <person name="Biagi T."/>
            <person name="Brockman W."/>
            <person name="Butler J."/>
            <person name="Chin C.W."/>
            <person name="Cook A."/>
            <person name="Cuff J."/>
            <person name="Daly M.J."/>
            <person name="DeCaprio D."/>
            <person name="Gnerre S."/>
            <person name="Grabherr M."/>
            <person name="Kellis M."/>
            <person name="Kleber M."/>
            <person name="Bardeleben C."/>
            <person name="Goodstadt L."/>
            <person name="Heger A."/>
            <person name="Hitte C."/>
            <person name="Kim L."/>
            <person name="Koepfli K.P."/>
            <person name="Parker H.G."/>
            <person name="Pollinger J.P."/>
            <person name="Searle S.M."/>
            <person name="Sutter N.B."/>
            <person name="Thomas R."/>
            <person name="Webber C."/>
            <person name="Baldwin J."/>
            <person name="Abebe A."/>
            <person name="Abouelleil A."/>
            <person name="Aftuck L."/>
            <person name="Ait-Zahra M."/>
            <person name="Aldredge T."/>
            <person name="Allen N."/>
            <person name="An P."/>
            <person name="Anderson S."/>
            <person name="Antoine C."/>
            <person name="Arachchi H."/>
            <person name="Aslam A."/>
            <person name="Ayotte L."/>
            <person name="Bachantsang P."/>
            <person name="Barry A."/>
            <person name="Bayul T."/>
            <person name="Benamara M."/>
            <person name="Berlin A."/>
            <person name="Bessette D."/>
            <person name="Blitshteyn B."/>
            <person name="Bloom T."/>
            <person name="Blye J."/>
            <person name="Boguslavskiy L."/>
            <person name="Bonnet C."/>
            <person name="Boukhgalter B."/>
            <person name="Brown A."/>
            <person name="Cahill P."/>
            <person name="Calixte N."/>
            <person name="Camarata J."/>
            <person name="Cheshatsang Y."/>
            <person name="Chu J."/>
            <person name="Citroen M."/>
            <person name="Collymore A."/>
            <person name="Cooke P."/>
            <person name="Dawoe T."/>
            <person name="Daza R."/>
            <person name="Decktor K."/>
            <person name="DeGray S."/>
            <person name="Dhargay N."/>
            <person name="Dooley K."/>
            <person name="Dooley K."/>
            <person name="Dorje P."/>
            <person name="Dorjee K."/>
            <person name="Dorris L."/>
            <person name="Duffey N."/>
            <person name="Dupes A."/>
            <person name="Egbiremolen O."/>
            <person name="Elong R."/>
            <person name="Falk J."/>
            <person name="Farina A."/>
            <person name="Faro S."/>
            <person name="Ferguson D."/>
            <person name="Ferreira P."/>
            <person name="Fisher S."/>
            <person name="FitzGerald M."/>
            <person name="Foley K."/>
            <person name="Foley C."/>
            <person name="Franke A."/>
            <person name="Friedrich D."/>
            <person name="Gage D."/>
            <person name="Garber M."/>
            <person name="Gearin G."/>
            <person name="Giannoukos G."/>
            <person name="Goode T."/>
            <person name="Goyette A."/>
            <person name="Graham J."/>
            <person name="Grandbois E."/>
            <person name="Gyaltsen K."/>
            <person name="Hafez N."/>
            <person name="Hagopian D."/>
            <person name="Hagos B."/>
            <person name="Hall J."/>
            <person name="Healy C."/>
            <person name="Hegarty R."/>
            <person name="Honan T."/>
            <person name="Horn A."/>
            <person name="Houde N."/>
            <person name="Hughes L."/>
            <person name="Hunnicutt L."/>
            <person name="Husby M."/>
            <person name="Jester B."/>
            <person name="Jones C."/>
            <person name="Kamat A."/>
            <person name="Kanga B."/>
            <person name="Kells C."/>
            <person name="Khazanovich D."/>
            <person name="Kieu A.C."/>
            <person name="Kisner P."/>
            <person name="Kumar M."/>
            <person name="Lance K."/>
            <person name="Landers T."/>
            <person name="Lara M."/>
            <person name="Lee W."/>
            <person name="Leger J.P."/>
            <person name="Lennon N."/>
            <person name="Leuper L."/>
            <person name="LeVine S."/>
            <person name="Liu J."/>
            <person name="Liu X."/>
            <person name="Lokyitsang Y."/>
            <person name="Lokyitsang T."/>
            <person name="Lui A."/>
            <person name="Macdonald J."/>
            <person name="Major J."/>
            <person name="Marabella R."/>
            <person name="Maru K."/>
            <person name="Matthews C."/>
            <person name="McDonough S."/>
            <person name="Mehta T."/>
            <person name="Meldrim J."/>
            <person name="Melnikov A."/>
            <person name="Meneus L."/>
            <person name="Mihalev A."/>
            <person name="Mihova T."/>
            <person name="Miller K."/>
            <person name="Mittelman R."/>
            <person name="Mlenga V."/>
            <person name="Mulrain L."/>
            <person name="Munson G."/>
            <person name="Navidi A."/>
            <person name="Naylor J."/>
            <person name="Nguyen T."/>
            <person name="Nguyen N."/>
            <person name="Nguyen C."/>
            <person name="Nguyen T."/>
            <person name="Nicol R."/>
            <person name="Norbu N."/>
            <person name="Norbu C."/>
            <person name="Novod N."/>
            <person name="Nyima T."/>
            <person name="Olandt P."/>
            <person name="O'Neill B."/>
            <person name="O'Neill K."/>
            <person name="Osman S."/>
            <person name="Oyono L."/>
            <person name="Patti C."/>
            <person name="Perrin D."/>
            <person name="Phunkhang P."/>
            <person name="Pierre F."/>
            <person name="Priest M."/>
            <person name="Rachupka A."/>
            <person name="Raghuraman S."/>
            <person name="Rameau R."/>
            <person name="Ray V."/>
            <person name="Raymond C."/>
            <person name="Rege F."/>
            <person name="Rise C."/>
            <person name="Rogers J."/>
            <person name="Rogov P."/>
            <person name="Sahalie J."/>
            <person name="Settipalli S."/>
            <person name="Sharpe T."/>
            <person name="Shea T."/>
            <person name="Sheehan M."/>
            <person name="Sherpa N."/>
            <person name="Shi J."/>
            <person name="Shih D."/>
            <person name="Sloan J."/>
            <person name="Smith C."/>
            <person name="Sparrow T."/>
            <person name="Stalker J."/>
            <person name="Stange-Thomann N."/>
            <person name="Stavropoulos S."/>
            <person name="Stone C."/>
            <person name="Stone S."/>
            <person name="Sykes S."/>
            <person name="Tchuinga P."/>
            <person name="Tenzing P."/>
            <person name="Tesfaye S."/>
            <person name="Thoulutsang D."/>
            <person name="Thoulutsang Y."/>
            <person name="Topham K."/>
            <person name="Topping I."/>
            <person name="Tsamla T."/>
            <person name="Vassiliev H."/>
            <person name="Venkataraman V."/>
            <person name="Vo A."/>
            <person name="Wangchuk T."/>
            <person name="Wangdi T."/>
            <person name="Weiand M."/>
            <person name="Wilkinson J."/>
            <person name="Wilson A."/>
            <person name="Yadav S."/>
            <person name="Yang S."/>
            <person name="Yang X."/>
            <person name="Young G."/>
            <person name="Yu Q."/>
            <person name="Zainoun J."/>
            <person name="Zembek L."/>
            <person name="Zimmer A."/>
            <person name="Lander E.S."/>
        </authorList>
    </citation>
    <scope>NUCLEOTIDE SEQUENCE [LARGE SCALE GENOMIC DNA]</scope>
    <source>
        <strain evidence="7">Boxer</strain>
    </source>
</reference>
<evidence type="ECO:0000256" key="5">
    <source>
        <dbReference type="SAM" id="SignalP"/>
    </source>
</evidence>
<organism evidence="8 10">
    <name type="scientific">Canis lupus familiaris</name>
    <name type="common">Dog</name>
    <name type="synonym">Canis familiaris</name>
    <dbReference type="NCBI Taxonomy" id="9615"/>
    <lineage>
        <taxon>Eukaryota</taxon>
        <taxon>Metazoa</taxon>
        <taxon>Chordata</taxon>
        <taxon>Craniata</taxon>
        <taxon>Vertebrata</taxon>
        <taxon>Euteleostomi</taxon>
        <taxon>Mammalia</taxon>
        <taxon>Eutheria</taxon>
        <taxon>Laurasiatheria</taxon>
        <taxon>Carnivora</taxon>
        <taxon>Caniformia</taxon>
        <taxon>Canidae</taxon>
        <taxon>Canis</taxon>
    </lineage>
</organism>
<dbReference type="AlphaFoldDB" id="A0A8C0RPQ9"/>
<proteinExistence type="predicted"/>
<keyword evidence="3" id="KW-0675">Receptor</keyword>
<evidence type="ECO:0000256" key="3">
    <source>
        <dbReference type="ARBA" id="ARBA00023170"/>
    </source>
</evidence>
<dbReference type="GO" id="GO:0002250">
    <property type="term" value="P:adaptive immune response"/>
    <property type="evidence" value="ECO:0007669"/>
    <property type="project" value="UniProtKB-KW"/>
</dbReference>
<name>A0A8C0RPQ9_CANLF</name>
<dbReference type="OrthoDB" id="8947657at2759"/>
<reference evidence="8" key="2">
    <citation type="submission" date="2019-03" db="EMBL/GenBank/DDBJ databases">
        <authorList>
            <person name="Warren W.C."/>
            <person name="Johnson G.S."/>
        </authorList>
    </citation>
    <scope>NUCLEOTIDE SEQUENCE [LARGE SCALE GENOMIC DNA]</scope>
    <source>
        <strain evidence="8">Basenji</strain>
    </source>
</reference>
<reference evidence="8" key="3">
    <citation type="submission" date="2025-05" db="UniProtKB">
        <authorList>
            <consortium name="Ensembl"/>
        </authorList>
    </citation>
    <scope>IDENTIFICATION</scope>
</reference>
<dbReference type="PANTHER" id="PTHR19367:SF24">
    <property type="entry name" value="T CELL RECEPTOR ALPHA VARIABLE 8-4"/>
    <property type="match status" value="1"/>
</dbReference>
<keyword evidence="2" id="KW-1064">Adaptive immunity</keyword>
<keyword evidence="2" id="KW-0391">Immunity</keyword>
<dbReference type="Ensembl" id="ENSCAFT00000017646.4">
    <property type="protein sequence ID" value="ENSCAFP00000016337.3"/>
    <property type="gene ID" value="ENSCAFG00000044143.2"/>
</dbReference>
<dbReference type="Proteomes" id="UP000002254">
    <property type="component" value="Chromosome 8"/>
</dbReference>
<feature type="signal peptide" evidence="5">
    <location>
        <begin position="1"/>
        <end position="22"/>
    </location>
</feature>
<dbReference type="Proteomes" id="UP000694542">
    <property type="component" value="Unassembled WGS sequence"/>
</dbReference>
<dbReference type="Ensembl" id="ENSCAFT00030037660.1">
    <property type="protein sequence ID" value="ENSCAFP00030032865.1"/>
    <property type="gene ID" value="ENSCAFG00030020529.1"/>
</dbReference>
<dbReference type="PANTHER" id="PTHR19367">
    <property type="entry name" value="T-CELL RECEPTOR ALPHA CHAIN V REGION"/>
    <property type="match status" value="1"/>
</dbReference>
<evidence type="ECO:0000259" key="6">
    <source>
        <dbReference type="Pfam" id="PF07686"/>
    </source>
</evidence>
<evidence type="ECO:0000256" key="2">
    <source>
        <dbReference type="ARBA" id="ARBA00023130"/>
    </source>
</evidence>
<dbReference type="Gene3D" id="2.60.40.10">
    <property type="entry name" value="Immunoglobulins"/>
    <property type="match status" value="1"/>
</dbReference>
<evidence type="ECO:0000256" key="4">
    <source>
        <dbReference type="ARBA" id="ARBA00023319"/>
    </source>
</evidence>
<feature type="domain" description="Immunoglobulin V-set" evidence="6">
    <location>
        <begin position="27"/>
        <end position="117"/>
    </location>
</feature>
<dbReference type="InterPro" id="IPR051287">
    <property type="entry name" value="TCR_variable_region"/>
</dbReference>
<evidence type="ECO:0000313" key="8">
    <source>
        <dbReference type="Ensembl" id="ENSCAFP00030032865.1"/>
    </source>
</evidence>
<dbReference type="SUPFAM" id="SSF48726">
    <property type="entry name" value="Immunoglobulin"/>
    <property type="match status" value="1"/>
</dbReference>
<dbReference type="Ensembl" id="ENSCAFT00040018052.1">
    <property type="protein sequence ID" value="ENSCAFP00040015672.1"/>
    <property type="gene ID" value="ENSCAFG00040009737.1"/>
</dbReference>
<keyword evidence="1 5" id="KW-0732">Signal</keyword>
<dbReference type="InterPro" id="IPR036179">
    <property type="entry name" value="Ig-like_dom_sf"/>
</dbReference>